<feature type="region of interest" description="Disordered" evidence="6">
    <location>
        <begin position="316"/>
        <end position="371"/>
    </location>
</feature>
<dbReference type="Pfam" id="PF12791">
    <property type="entry name" value="RsgI_N"/>
    <property type="match status" value="1"/>
</dbReference>
<feature type="compositionally biased region" description="Basic residues" evidence="6">
    <location>
        <begin position="337"/>
        <end position="371"/>
    </location>
</feature>
<name>A0AB37HG65_9BACI</name>
<evidence type="ECO:0000313" key="10">
    <source>
        <dbReference type="Proteomes" id="UP000595512"/>
    </source>
</evidence>
<evidence type="ECO:0000256" key="7">
    <source>
        <dbReference type="SAM" id="Phobius"/>
    </source>
</evidence>
<dbReference type="AlphaFoldDB" id="A0AB37HG65"/>
<reference evidence="9 10" key="1">
    <citation type="submission" date="2020-12" db="EMBL/GenBank/DDBJ databases">
        <title>Taxonomic evaluation of the Bacillus sporothermodurans group of bacteria based on whole genome sequences.</title>
        <authorList>
            <person name="Fiedler G."/>
            <person name="Herbstmann A.-D."/>
            <person name="Doll E."/>
            <person name="Wenning M."/>
            <person name="Brinks E."/>
            <person name="Kabisch J."/>
            <person name="Breitenwieser F."/>
            <person name="Lappann M."/>
            <person name="Boehnlein C."/>
            <person name="Franz C."/>
        </authorList>
    </citation>
    <scope>NUCLEOTIDE SEQUENCE [LARGE SCALE GENOMIC DNA]</scope>
    <source>
        <strain evidence="9 10">DSM 10599</strain>
    </source>
</reference>
<accession>A0AB37HG65</accession>
<evidence type="ECO:0000256" key="1">
    <source>
        <dbReference type="ARBA" id="ARBA00004162"/>
    </source>
</evidence>
<feature type="transmembrane region" description="Helical" evidence="7">
    <location>
        <begin position="54"/>
        <end position="74"/>
    </location>
</feature>
<dbReference type="Proteomes" id="UP000595512">
    <property type="component" value="Chromosome"/>
</dbReference>
<dbReference type="InterPro" id="IPR024449">
    <property type="entry name" value="Anti-sigma_RsgI_N"/>
</dbReference>
<organism evidence="9 10">
    <name type="scientific">Heyndrickxia sporothermodurans</name>
    <dbReference type="NCBI Taxonomy" id="46224"/>
    <lineage>
        <taxon>Bacteria</taxon>
        <taxon>Bacillati</taxon>
        <taxon>Bacillota</taxon>
        <taxon>Bacilli</taxon>
        <taxon>Bacillales</taxon>
        <taxon>Bacillaceae</taxon>
        <taxon>Heyndrickxia</taxon>
    </lineage>
</organism>
<dbReference type="Pfam" id="PF23750">
    <property type="entry name" value="RsgI_M"/>
    <property type="match status" value="1"/>
</dbReference>
<evidence type="ECO:0000259" key="8">
    <source>
        <dbReference type="PROSITE" id="PS51849"/>
    </source>
</evidence>
<evidence type="ECO:0000256" key="3">
    <source>
        <dbReference type="ARBA" id="ARBA00022692"/>
    </source>
</evidence>
<dbReference type="RefSeq" id="WP_107919976.1">
    <property type="nucleotide sequence ID" value="NZ_CP066701.1"/>
</dbReference>
<keyword evidence="2" id="KW-1003">Cell membrane</keyword>
<dbReference type="PROSITE" id="PS51849">
    <property type="entry name" value="RSGI_N"/>
    <property type="match status" value="1"/>
</dbReference>
<protein>
    <submittedName>
        <fullName evidence="9">Anti-sigma factor domain-containing protein</fullName>
    </submittedName>
</protein>
<dbReference type="InterPro" id="IPR055431">
    <property type="entry name" value="RsgI_M"/>
</dbReference>
<keyword evidence="4 7" id="KW-1133">Transmembrane helix</keyword>
<evidence type="ECO:0000256" key="5">
    <source>
        <dbReference type="ARBA" id="ARBA00023136"/>
    </source>
</evidence>
<dbReference type="KEGG" id="hspo:JGZ69_14105"/>
<evidence type="ECO:0000256" key="6">
    <source>
        <dbReference type="SAM" id="MobiDB-lite"/>
    </source>
</evidence>
<feature type="compositionally biased region" description="Basic residues" evidence="6">
    <location>
        <begin position="319"/>
        <end position="328"/>
    </location>
</feature>
<dbReference type="GeneID" id="62499927"/>
<keyword evidence="5 7" id="KW-0472">Membrane</keyword>
<comment type="subcellular location">
    <subcellularLocation>
        <location evidence="1">Cell membrane</location>
        <topology evidence="1">Single-pass membrane protein</topology>
    </subcellularLocation>
</comment>
<feature type="domain" description="RsgI N-terminal anti-sigma" evidence="8">
    <location>
        <begin position="2"/>
        <end position="50"/>
    </location>
</feature>
<dbReference type="EMBL" id="CP066701">
    <property type="protein sequence ID" value="QQX23961.1"/>
    <property type="molecule type" value="Genomic_DNA"/>
</dbReference>
<proteinExistence type="predicted"/>
<evidence type="ECO:0000256" key="2">
    <source>
        <dbReference type="ARBA" id="ARBA00022475"/>
    </source>
</evidence>
<evidence type="ECO:0000313" key="9">
    <source>
        <dbReference type="EMBL" id="QQX23961.1"/>
    </source>
</evidence>
<dbReference type="GO" id="GO:0005886">
    <property type="term" value="C:plasma membrane"/>
    <property type="evidence" value="ECO:0007669"/>
    <property type="project" value="UniProtKB-SubCell"/>
</dbReference>
<evidence type="ECO:0000256" key="4">
    <source>
        <dbReference type="ARBA" id="ARBA00022989"/>
    </source>
</evidence>
<keyword evidence="3 7" id="KW-0812">Transmembrane</keyword>
<gene>
    <name evidence="9" type="ORF">JGZ69_14105</name>
</gene>
<sequence length="371" mass="43411">MKKGVILEIKSKHLVMLTPEGEFIKGKKTENTYDIGEEIYFETDERKLARRSKYTLLSCASALVAIFIIGLMLLNPFEKDSAYAYVTMDMNPSIEFVLDKNFHVIRTNAYNEIGEKVLTSTKFDKDQSFANVAKTIMDTCITMGYIKQKQNIVIASIINKEEQSKDDLLDQKIQEVQTAAKKIEAKIEVVKGSIKERKTAREKGISPGKFIVEKKRKNKSIDDQNSIKKETQIKKIENGIKITPNKHTNKKIDKLPATKMSASPVKKTKKENHSKRFNNVIRHHKDYKIKNREKVNNRKKDIHSDLKKDYLHKDYEKSHWKHREKYRKGKFDPHHTAKDRHKPRNKHKYKIERSNHKPKHNIHGKNHKNKE</sequence>